<accession>A0A1U7IA80</accession>
<dbReference type="SUPFAM" id="SSF143847">
    <property type="entry name" value="XisI-like"/>
    <property type="match status" value="1"/>
</dbReference>
<evidence type="ECO:0000313" key="1">
    <source>
        <dbReference type="EMBL" id="OKH33472.1"/>
    </source>
</evidence>
<dbReference type="Gene3D" id="3.30.310.110">
    <property type="entry name" value="XisI-like"/>
    <property type="match status" value="1"/>
</dbReference>
<dbReference type="AlphaFoldDB" id="A0A1U7IA80"/>
<reference evidence="1 2" key="1">
    <citation type="submission" date="2016-11" db="EMBL/GenBank/DDBJ databases">
        <title>Draft Genome Sequences of Nine Cyanobacterial Strains from Diverse Habitats.</title>
        <authorList>
            <person name="Zhu T."/>
            <person name="Hou S."/>
            <person name="Lu X."/>
            <person name="Hess W.R."/>
        </authorList>
    </citation>
    <scope>NUCLEOTIDE SEQUENCE [LARGE SCALE GENOMIC DNA]</scope>
    <source>
        <strain evidence="1 2">IAM M-71</strain>
    </source>
</reference>
<dbReference type="OrthoDB" id="467081at2"/>
<dbReference type="Proteomes" id="UP000185860">
    <property type="component" value="Unassembled WGS sequence"/>
</dbReference>
<protein>
    <submittedName>
        <fullName evidence="1">XisI protein</fullName>
    </submittedName>
</protein>
<comment type="caution">
    <text evidence="1">The sequence shown here is derived from an EMBL/GenBank/DDBJ whole genome shotgun (WGS) entry which is preliminary data.</text>
</comment>
<gene>
    <name evidence="1" type="ORF">NIES2119_23125</name>
</gene>
<dbReference type="Pfam" id="PF08869">
    <property type="entry name" value="XisI"/>
    <property type="match status" value="1"/>
</dbReference>
<dbReference type="STRING" id="454136.NIES2119_23125"/>
<dbReference type="InterPro" id="IPR035943">
    <property type="entry name" value="XisI-like_sf"/>
</dbReference>
<dbReference type="EMBL" id="MRCE01000029">
    <property type="protein sequence ID" value="OKH33472.1"/>
    <property type="molecule type" value="Genomic_DNA"/>
</dbReference>
<sequence length="111" mass="13081">MDKLEHYRNCIKTILTKYGSSNPQNNEIENELIFDTVHDHYQWMRVGWKGLHRVYHSVIHFDIRDGKIWIQQNMTEDDLAQELVEMGVAKEDIVLGLHPPYKHPYTGYGVA</sequence>
<dbReference type="InterPro" id="IPR014968">
    <property type="entry name" value="XisI"/>
</dbReference>
<dbReference type="CDD" id="cd16382">
    <property type="entry name" value="XisI-like"/>
    <property type="match status" value="1"/>
</dbReference>
<organism evidence="1 2">
    <name type="scientific">[Phormidium ambiguum] IAM M-71</name>
    <dbReference type="NCBI Taxonomy" id="454136"/>
    <lineage>
        <taxon>Bacteria</taxon>
        <taxon>Bacillati</taxon>
        <taxon>Cyanobacteriota</taxon>
        <taxon>Cyanophyceae</taxon>
        <taxon>Oscillatoriophycideae</taxon>
        <taxon>Aerosakkonematales</taxon>
        <taxon>Aerosakkonemataceae</taxon>
        <taxon>Floridanema</taxon>
    </lineage>
</organism>
<proteinExistence type="predicted"/>
<dbReference type="RefSeq" id="WP_073595860.1">
    <property type="nucleotide sequence ID" value="NZ_MRCE01000029.1"/>
</dbReference>
<name>A0A1U7IA80_9CYAN</name>
<evidence type="ECO:0000313" key="2">
    <source>
        <dbReference type="Proteomes" id="UP000185860"/>
    </source>
</evidence>